<comment type="caution">
    <text evidence="1">The sequence shown here is derived from an EMBL/GenBank/DDBJ whole genome shotgun (WGS) entry which is preliminary data.</text>
</comment>
<gene>
    <name evidence="1" type="ORF">NPIL_538301</name>
</gene>
<dbReference type="EMBL" id="BMAW01108279">
    <property type="protein sequence ID" value="GFT33137.1"/>
    <property type="molecule type" value="Genomic_DNA"/>
</dbReference>
<reference evidence="1" key="1">
    <citation type="submission" date="2020-08" db="EMBL/GenBank/DDBJ databases">
        <title>Multicomponent nature underlies the extraordinary mechanical properties of spider dragline silk.</title>
        <authorList>
            <person name="Kono N."/>
            <person name="Nakamura H."/>
            <person name="Mori M."/>
            <person name="Yoshida Y."/>
            <person name="Ohtoshi R."/>
            <person name="Malay A.D."/>
            <person name="Moran D.A.P."/>
            <person name="Tomita M."/>
            <person name="Numata K."/>
            <person name="Arakawa K."/>
        </authorList>
    </citation>
    <scope>NUCLEOTIDE SEQUENCE</scope>
</reference>
<protein>
    <submittedName>
        <fullName evidence="1">Uncharacterized protein</fullName>
    </submittedName>
</protein>
<organism evidence="1 2">
    <name type="scientific">Nephila pilipes</name>
    <name type="common">Giant wood spider</name>
    <name type="synonym">Nephila maculata</name>
    <dbReference type="NCBI Taxonomy" id="299642"/>
    <lineage>
        <taxon>Eukaryota</taxon>
        <taxon>Metazoa</taxon>
        <taxon>Ecdysozoa</taxon>
        <taxon>Arthropoda</taxon>
        <taxon>Chelicerata</taxon>
        <taxon>Arachnida</taxon>
        <taxon>Araneae</taxon>
        <taxon>Araneomorphae</taxon>
        <taxon>Entelegynae</taxon>
        <taxon>Araneoidea</taxon>
        <taxon>Nephilidae</taxon>
        <taxon>Nephila</taxon>
    </lineage>
</organism>
<dbReference type="AlphaFoldDB" id="A0A8X6TN20"/>
<dbReference type="Proteomes" id="UP000887013">
    <property type="component" value="Unassembled WGS sequence"/>
</dbReference>
<evidence type="ECO:0000313" key="2">
    <source>
        <dbReference type="Proteomes" id="UP000887013"/>
    </source>
</evidence>
<name>A0A8X6TN20_NEPPI</name>
<proteinExistence type="predicted"/>
<accession>A0A8X6TN20</accession>
<evidence type="ECO:0000313" key="1">
    <source>
        <dbReference type="EMBL" id="GFT33137.1"/>
    </source>
</evidence>
<sequence>MDPPKANLFSFPSSSNEQSFVSGIFTRGADRMYRTVFNWCAAVRITSCIVLTITCLVEDLQLQLEAISHLMPPNGRKKEGRRKLIGGRV</sequence>
<keyword evidence="2" id="KW-1185">Reference proteome</keyword>